<gene>
    <name evidence="7" type="ORF">LY11_02902</name>
</gene>
<reference evidence="7 8" key="1">
    <citation type="submission" date="2018-06" db="EMBL/GenBank/DDBJ databases">
        <title>Genomic Encyclopedia of Archaeal and Bacterial Type Strains, Phase II (KMG-II): from individual species to whole genera.</title>
        <authorList>
            <person name="Goeker M."/>
        </authorList>
    </citation>
    <scope>NUCLEOTIDE SEQUENCE [LARGE SCALE GENOMIC DNA]</scope>
    <source>
        <strain evidence="7 8">DSM 14825</strain>
    </source>
</reference>
<dbReference type="OrthoDB" id="9815205at2"/>
<feature type="signal peptide" evidence="5">
    <location>
        <begin position="1"/>
        <end position="30"/>
    </location>
</feature>
<evidence type="ECO:0000313" key="7">
    <source>
        <dbReference type="EMBL" id="RAJ29198.1"/>
    </source>
</evidence>
<dbReference type="GO" id="GO:0017004">
    <property type="term" value="P:cytochrome complex assembly"/>
    <property type="evidence" value="ECO:0007669"/>
    <property type="project" value="UniProtKB-KW"/>
</dbReference>
<feature type="chain" id="PRO_5016330135" evidence="5">
    <location>
        <begin position="31"/>
        <end position="205"/>
    </location>
</feature>
<dbReference type="GO" id="GO:0030313">
    <property type="term" value="C:cell envelope"/>
    <property type="evidence" value="ECO:0007669"/>
    <property type="project" value="UniProtKB-SubCell"/>
</dbReference>
<dbReference type="Pfam" id="PF00578">
    <property type="entry name" value="AhpC-TSA"/>
    <property type="match status" value="1"/>
</dbReference>
<dbReference type="InterPro" id="IPR013766">
    <property type="entry name" value="Thioredoxin_domain"/>
</dbReference>
<keyword evidence="3" id="KW-1015">Disulfide bond</keyword>
<evidence type="ECO:0000256" key="3">
    <source>
        <dbReference type="ARBA" id="ARBA00023157"/>
    </source>
</evidence>
<dbReference type="GO" id="GO:0016209">
    <property type="term" value="F:antioxidant activity"/>
    <property type="evidence" value="ECO:0007669"/>
    <property type="project" value="InterPro"/>
</dbReference>
<dbReference type="GO" id="GO:0016491">
    <property type="term" value="F:oxidoreductase activity"/>
    <property type="evidence" value="ECO:0007669"/>
    <property type="project" value="InterPro"/>
</dbReference>
<evidence type="ECO:0000256" key="5">
    <source>
        <dbReference type="SAM" id="SignalP"/>
    </source>
</evidence>
<dbReference type="PANTHER" id="PTHR42852:SF6">
    <property type="entry name" value="THIOL:DISULFIDE INTERCHANGE PROTEIN DSBE"/>
    <property type="match status" value="1"/>
</dbReference>
<accession>A0A327SKD7</accession>
<keyword evidence="2" id="KW-0201">Cytochrome c-type biogenesis</keyword>
<evidence type="ECO:0000256" key="1">
    <source>
        <dbReference type="ARBA" id="ARBA00004196"/>
    </source>
</evidence>
<dbReference type="CDD" id="cd02966">
    <property type="entry name" value="TlpA_like_family"/>
    <property type="match status" value="1"/>
</dbReference>
<name>A0A327SKD7_9SPHI</name>
<comment type="caution">
    <text evidence="7">The sequence shown here is derived from an EMBL/GenBank/DDBJ whole genome shotgun (WGS) entry which is preliminary data.</text>
</comment>
<evidence type="ECO:0000256" key="2">
    <source>
        <dbReference type="ARBA" id="ARBA00022748"/>
    </source>
</evidence>
<organism evidence="7 8">
    <name type="scientific">Pedobacter cryoconitis</name>
    <dbReference type="NCBI Taxonomy" id="188932"/>
    <lineage>
        <taxon>Bacteria</taxon>
        <taxon>Pseudomonadati</taxon>
        <taxon>Bacteroidota</taxon>
        <taxon>Sphingobacteriia</taxon>
        <taxon>Sphingobacteriales</taxon>
        <taxon>Sphingobacteriaceae</taxon>
        <taxon>Pedobacter</taxon>
    </lineage>
</organism>
<dbReference type="InterPro" id="IPR000866">
    <property type="entry name" value="AhpC/TSA"/>
</dbReference>
<feature type="domain" description="Thioredoxin" evidence="6">
    <location>
        <begin position="45"/>
        <end position="205"/>
    </location>
</feature>
<dbReference type="InterPro" id="IPR036249">
    <property type="entry name" value="Thioredoxin-like_sf"/>
</dbReference>
<dbReference type="Proteomes" id="UP000249754">
    <property type="component" value="Unassembled WGS sequence"/>
</dbReference>
<evidence type="ECO:0000256" key="4">
    <source>
        <dbReference type="ARBA" id="ARBA00023284"/>
    </source>
</evidence>
<keyword evidence="5" id="KW-0732">Signal</keyword>
<dbReference type="InterPro" id="IPR050553">
    <property type="entry name" value="Thioredoxin_ResA/DsbE_sf"/>
</dbReference>
<dbReference type="AlphaFoldDB" id="A0A327SKD7"/>
<dbReference type="EMBL" id="QLLR01000014">
    <property type="protein sequence ID" value="RAJ29198.1"/>
    <property type="molecule type" value="Genomic_DNA"/>
</dbReference>
<comment type="subcellular location">
    <subcellularLocation>
        <location evidence="1">Cell envelope</location>
    </subcellularLocation>
</comment>
<protein>
    <submittedName>
        <fullName evidence="7">AhpC/TSA family protein</fullName>
    </submittedName>
</protein>
<evidence type="ECO:0000313" key="8">
    <source>
        <dbReference type="Proteomes" id="UP000249754"/>
    </source>
</evidence>
<sequence length="205" mass="22901">MIVNMKTKMMKIKMTICTLCLGFIALISYSNPSGISLSGNDSVKHKDSLEVMDYTFKDLLDNDVHISDFKGKVVLIDLWYSGCGACIKSNQAINSIHKQLIGENIVFLSISVDKNKLKWMQSLTKNAAKSELNPWAGKYYSSPGTVTLYCGETGSNNDFVKLYNPENAYPSLLLIDTNGKLVSKDPPRPEIDREKLIRLIKALLK</sequence>
<keyword evidence="4" id="KW-0676">Redox-active center</keyword>
<evidence type="ECO:0000259" key="6">
    <source>
        <dbReference type="PROSITE" id="PS51352"/>
    </source>
</evidence>
<dbReference type="SUPFAM" id="SSF52833">
    <property type="entry name" value="Thioredoxin-like"/>
    <property type="match status" value="1"/>
</dbReference>
<dbReference type="PANTHER" id="PTHR42852">
    <property type="entry name" value="THIOL:DISULFIDE INTERCHANGE PROTEIN DSBE"/>
    <property type="match status" value="1"/>
</dbReference>
<dbReference type="PROSITE" id="PS51352">
    <property type="entry name" value="THIOREDOXIN_2"/>
    <property type="match status" value="1"/>
</dbReference>
<dbReference type="Gene3D" id="3.40.30.10">
    <property type="entry name" value="Glutaredoxin"/>
    <property type="match status" value="1"/>
</dbReference>
<proteinExistence type="predicted"/>